<proteinExistence type="predicted"/>
<name>A0A0F9FJU0_9ZZZZ</name>
<reference evidence="1" key="1">
    <citation type="journal article" date="2015" name="Nature">
        <title>Complex archaea that bridge the gap between prokaryotes and eukaryotes.</title>
        <authorList>
            <person name="Spang A."/>
            <person name="Saw J.H."/>
            <person name="Jorgensen S.L."/>
            <person name="Zaremba-Niedzwiedzka K."/>
            <person name="Martijn J."/>
            <person name="Lind A.E."/>
            <person name="van Eijk R."/>
            <person name="Schleper C."/>
            <person name="Guy L."/>
            <person name="Ettema T.J."/>
        </authorList>
    </citation>
    <scope>NUCLEOTIDE SEQUENCE</scope>
</reference>
<protein>
    <submittedName>
        <fullName evidence="1">Uncharacterized protein</fullName>
    </submittedName>
</protein>
<gene>
    <name evidence="1" type="ORF">LCGC14_1942360</name>
</gene>
<dbReference type="AlphaFoldDB" id="A0A0F9FJU0"/>
<accession>A0A0F9FJU0</accession>
<organism evidence="1">
    <name type="scientific">marine sediment metagenome</name>
    <dbReference type="NCBI Taxonomy" id="412755"/>
    <lineage>
        <taxon>unclassified sequences</taxon>
        <taxon>metagenomes</taxon>
        <taxon>ecological metagenomes</taxon>
    </lineage>
</organism>
<comment type="caution">
    <text evidence="1">The sequence shown here is derived from an EMBL/GenBank/DDBJ whole genome shotgun (WGS) entry which is preliminary data.</text>
</comment>
<evidence type="ECO:0000313" key="1">
    <source>
        <dbReference type="EMBL" id="KKL86679.1"/>
    </source>
</evidence>
<sequence length="219" mass="24312">RILASRVQAPLQLLSSSSMVRKLAARDLAAFVGTGIGILSMAKLAGADVEMDPRSSNFAKIRVGPTRLDFWAGFQPIARYVAQAATGERKSALGNIGEVSLIETGTRFLQSKLSPQAGAAVDIVHGETEILLVQLLRHVFDVPAVLRSAFAHVVSNLSKRSAVRRTLRLRLMWHWMCLRPNMVFTTLRVHGQILRPHQPHLFVMVIPLLVERSSRHNRE</sequence>
<feature type="non-terminal residue" evidence="1">
    <location>
        <position position="1"/>
    </location>
</feature>
<dbReference type="EMBL" id="LAZR01021042">
    <property type="protein sequence ID" value="KKL86679.1"/>
    <property type="molecule type" value="Genomic_DNA"/>
</dbReference>